<reference evidence="2 3" key="1">
    <citation type="submission" date="2013-08" db="EMBL/GenBank/DDBJ databases">
        <authorList>
            <consortium name="DOE Joint Genome Institute"/>
            <person name="Eisen J."/>
            <person name="Huntemann M."/>
            <person name="Han J."/>
            <person name="Chen A."/>
            <person name="Kyrpides N."/>
            <person name="Mavromatis K."/>
            <person name="Markowitz V."/>
            <person name="Palaniappan K."/>
            <person name="Ivanova N."/>
            <person name="Schaumberg A."/>
            <person name="Pati A."/>
            <person name="Liolios K."/>
            <person name="Nordberg H.P."/>
            <person name="Cantor M.N."/>
            <person name="Hua S.X."/>
            <person name="Woyke T."/>
        </authorList>
    </citation>
    <scope>NUCLEOTIDE SEQUENCE [LARGE SCALE GENOMIC DNA]</scope>
    <source>
        <strain evidence="2 3">DSM 2278</strain>
    </source>
</reference>
<dbReference type="STRING" id="1090322.MettiDRAFT_0833"/>
<gene>
    <name evidence="2" type="ORF">MettiDRAFT_0833</name>
</gene>
<dbReference type="Proteomes" id="UP000019483">
    <property type="component" value="Unassembled WGS sequence"/>
</dbReference>
<organism evidence="2 3">
    <name type="scientific">Methanolobus tindarius DSM 2278</name>
    <dbReference type="NCBI Taxonomy" id="1090322"/>
    <lineage>
        <taxon>Archaea</taxon>
        <taxon>Methanobacteriati</taxon>
        <taxon>Methanobacteriota</taxon>
        <taxon>Stenosarchaea group</taxon>
        <taxon>Methanomicrobia</taxon>
        <taxon>Methanosarcinales</taxon>
        <taxon>Methanosarcinaceae</taxon>
        <taxon>Methanolobus</taxon>
    </lineage>
</organism>
<sequence>MSSDNDYKYTREEIVQMVIEEYQRANKELKTIVSLARPNSQTQINSHFIAKKAAYHLVLEMLTEVHTNDEEAGENPDITNPLADLLPSLLYDETAGENGHIVHHPPASTPSPAFTPQTEPEAQEVI</sequence>
<feature type="compositionally biased region" description="Low complexity" evidence="1">
    <location>
        <begin position="104"/>
        <end position="116"/>
    </location>
</feature>
<dbReference type="RefSeq" id="WP_023844545.1">
    <property type="nucleotide sequence ID" value="NZ_AZAJ01000001.1"/>
</dbReference>
<evidence type="ECO:0000256" key="1">
    <source>
        <dbReference type="SAM" id="MobiDB-lite"/>
    </source>
</evidence>
<comment type="caution">
    <text evidence="2">The sequence shown here is derived from an EMBL/GenBank/DDBJ whole genome shotgun (WGS) entry which is preliminary data.</text>
</comment>
<dbReference type="AlphaFoldDB" id="W9DN56"/>
<feature type="region of interest" description="Disordered" evidence="1">
    <location>
        <begin position="98"/>
        <end position="126"/>
    </location>
</feature>
<proteinExistence type="predicted"/>
<keyword evidence="3" id="KW-1185">Reference proteome</keyword>
<accession>W9DN56</accession>
<protein>
    <submittedName>
        <fullName evidence="2">Uncharacterized protein</fullName>
    </submittedName>
</protein>
<evidence type="ECO:0000313" key="3">
    <source>
        <dbReference type="Proteomes" id="UP000019483"/>
    </source>
</evidence>
<name>W9DN56_METTI</name>
<dbReference type="EMBL" id="AZAJ01000001">
    <property type="protein sequence ID" value="ETA67409.1"/>
    <property type="molecule type" value="Genomic_DNA"/>
</dbReference>
<evidence type="ECO:0000313" key="2">
    <source>
        <dbReference type="EMBL" id="ETA67409.1"/>
    </source>
</evidence>